<dbReference type="InterPro" id="IPR029063">
    <property type="entry name" value="SAM-dependent_MTases_sf"/>
</dbReference>
<proteinExistence type="predicted"/>
<keyword evidence="1" id="KW-0489">Methyltransferase</keyword>
<organism evidence="1 2">
    <name type="scientific">Rhodococcus hoagii</name>
    <name type="common">Corynebacterium equii</name>
    <dbReference type="NCBI Taxonomy" id="43767"/>
    <lineage>
        <taxon>Bacteria</taxon>
        <taxon>Bacillati</taxon>
        <taxon>Actinomycetota</taxon>
        <taxon>Actinomycetes</taxon>
        <taxon>Mycobacteriales</taxon>
        <taxon>Nocardiaceae</taxon>
        <taxon>Prescottella</taxon>
    </lineage>
</organism>
<name>A0A9Q4ZIK9_RHOHA</name>
<accession>A0A9Q4ZIK9</accession>
<dbReference type="EMBL" id="WVBC01000002">
    <property type="protein sequence ID" value="NKT77303.1"/>
    <property type="molecule type" value="Genomic_DNA"/>
</dbReference>
<reference evidence="1" key="1">
    <citation type="journal article" date="2020" name="Environ. Microbiol.">
        <title>The novel and transferable erm(51) gene confers Macrolides, Lincosamides, and Streptogramins B (MLSB) resistance to clonal Rhodococcus equi in the environment.</title>
        <authorList>
            <person name="Huber L."/>
            <person name="Giguere S."/>
            <person name="Slovis N.M."/>
            <person name="Alvarez-Narvaez S."/>
            <person name="Hart K.A."/>
            <person name="Greiter M."/>
            <person name="Morris E.R.A."/>
            <person name="Cohen N.D."/>
        </authorList>
    </citation>
    <scope>NUCLEOTIDE SEQUENCE</scope>
    <source>
        <strain evidence="1">Lh_116_1</strain>
    </source>
</reference>
<comment type="caution">
    <text evidence="1">The sequence shown here is derived from an EMBL/GenBank/DDBJ whole genome shotgun (WGS) entry which is preliminary data.</text>
</comment>
<dbReference type="GO" id="GO:0008168">
    <property type="term" value="F:methyltransferase activity"/>
    <property type="evidence" value="ECO:0007669"/>
    <property type="project" value="UniProtKB-KW"/>
</dbReference>
<gene>
    <name evidence="1" type="ORF">GS882_03620</name>
</gene>
<dbReference type="SUPFAM" id="SSF53335">
    <property type="entry name" value="S-adenosyl-L-methionine-dependent methyltransferases"/>
    <property type="match status" value="1"/>
</dbReference>
<dbReference type="AlphaFoldDB" id="A0A9Q4ZIK9"/>
<keyword evidence="1" id="KW-0808">Transferase</keyword>
<dbReference type="GO" id="GO:0032259">
    <property type="term" value="P:methylation"/>
    <property type="evidence" value="ECO:0007669"/>
    <property type="project" value="UniProtKB-KW"/>
</dbReference>
<dbReference type="Proteomes" id="UP000603463">
    <property type="component" value="Unassembled WGS sequence"/>
</dbReference>
<evidence type="ECO:0000313" key="1">
    <source>
        <dbReference type="EMBL" id="NKT77303.1"/>
    </source>
</evidence>
<protein>
    <submittedName>
        <fullName evidence="1">DNA cytosine methyltransferase</fullName>
    </submittedName>
</protein>
<sequence length="214" mass="23984">MGYYLAGFDVVGVDIDPQPNYPFEFHQADAIEFFLDHHEEFDAAAGSPPCQSYLNLGKVNLALGRTYDHPDLVGVTRDMFIMSGLPYIIENVEGSPLVDPVRICGTGLGRPIRRHRLFESNVPLEGIACDHKRFTEPKYWTGWSPKRPDGTRERKLSTVVQVYGNAGGTEHWPTAMGIDWMTNKEMAEAIPPSYTLHLGKQLIKHTNTKESIPA</sequence>
<evidence type="ECO:0000313" key="2">
    <source>
        <dbReference type="Proteomes" id="UP000603463"/>
    </source>
</evidence>